<protein>
    <submittedName>
        <fullName evidence="3">5'-nucleotidase, lipoprotein e(P4) family</fullName>
    </submittedName>
</protein>
<reference evidence="3 4" key="1">
    <citation type="submission" date="2019-03" db="EMBL/GenBank/DDBJ databases">
        <title>Bacillus niacini sp. nov. a Nicotinate-Metabolizing Mesophile Isolated from Soil.</title>
        <authorList>
            <person name="Zhang G."/>
        </authorList>
    </citation>
    <scope>NUCLEOTIDE SEQUENCE [LARGE SCALE GENOMIC DNA]</scope>
    <source>
        <strain evidence="3 4">WN066</strain>
    </source>
</reference>
<dbReference type="GO" id="GO:0009279">
    <property type="term" value="C:cell outer membrane"/>
    <property type="evidence" value="ECO:0007669"/>
    <property type="project" value="InterPro"/>
</dbReference>
<keyword evidence="1 2" id="KW-0732">Signal</keyword>
<comment type="caution">
    <text evidence="3">The sequence shown here is derived from an EMBL/GenBank/DDBJ whole genome shotgun (WGS) entry which is preliminary data.</text>
</comment>
<dbReference type="SFLD" id="SFLDG01125">
    <property type="entry name" value="C1.1:_Acid_Phosphatase_Like"/>
    <property type="match status" value="1"/>
</dbReference>
<dbReference type="InterPro" id="IPR005519">
    <property type="entry name" value="Acid_phosphat_B-like"/>
</dbReference>
<dbReference type="PANTHER" id="PTHR31284">
    <property type="entry name" value="ACID PHOSPHATASE-LIKE PROTEIN"/>
    <property type="match status" value="1"/>
</dbReference>
<feature type="chain" id="PRO_5020540197" evidence="2">
    <location>
        <begin position="25"/>
        <end position="272"/>
    </location>
</feature>
<dbReference type="EMBL" id="SMYO01000014">
    <property type="protein sequence ID" value="TDK58375.1"/>
    <property type="molecule type" value="Genomic_DNA"/>
</dbReference>
<dbReference type="PIRSF" id="PIRSF019271">
    <property type="entry name" value="Acid_Ptase_C"/>
    <property type="match status" value="1"/>
</dbReference>
<dbReference type="Gene3D" id="3.40.50.1000">
    <property type="entry name" value="HAD superfamily/HAD-like"/>
    <property type="match status" value="1"/>
</dbReference>
<sequence length="272" mass="30316">MKKFTAFVATAVLTISIFSTNARAQNVADPTAALQDQNTMSVLWFQKAGEAKALYYQGYNVGKMRLAEILKKKPKKRALKPAVVLDIDETILDNSPYQAWNVVTGKAYPLNWNEWINSAQAKPLPGAIDFLKYANSKGVAIYYISNRTEAQKDATIKNLKSVGAPQADAAHVLLKQPGEKGKETRRQQVAKTHNIVLLFGDNLGDFSGFDDLSLSARSQAVDNRRNEFGKKMIVFPNPMYGDWEGAIYNYDFSKSDAEKAKLRKEGLVPYQP</sequence>
<dbReference type="InterPro" id="IPR036412">
    <property type="entry name" value="HAD-like_sf"/>
</dbReference>
<dbReference type="InterPro" id="IPR023214">
    <property type="entry name" value="HAD_sf"/>
</dbReference>
<organism evidence="3 4">
    <name type="scientific">Bacillus salipaludis</name>
    <dbReference type="NCBI Taxonomy" id="2547811"/>
    <lineage>
        <taxon>Bacteria</taxon>
        <taxon>Bacillati</taxon>
        <taxon>Bacillota</taxon>
        <taxon>Bacilli</taxon>
        <taxon>Bacillales</taxon>
        <taxon>Bacillaceae</taxon>
        <taxon>Bacillus</taxon>
    </lineage>
</organism>
<dbReference type="AlphaFoldDB" id="A0A4R5VM79"/>
<dbReference type="Pfam" id="PF03767">
    <property type="entry name" value="Acid_phosphat_B"/>
    <property type="match status" value="1"/>
</dbReference>
<gene>
    <name evidence="3" type="ORF">E2K98_23370</name>
</gene>
<evidence type="ECO:0000313" key="3">
    <source>
        <dbReference type="EMBL" id="TDK58375.1"/>
    </source>
</evidence>
<proteinExistence type="predicted"/>
<dbReference type="InterPro" id="IPR006423">
    <property type="entry name" value="Lipo_e_P4"/>
</dbReference>
<evidence type="ECO:0000313" key="4">
    <source>
        <dbReference type="Proteomes" id="UP000295132"/>
    </source>
</evidence>
<dbReference type="SFLD" id="SFLDS00003">
    <property type="entry name" value="Haloacid_Dehalogenase"/>
    <property type="match status" value="1"/>
</dbReference>
<keyword evidence="3" id="KW-0449">Lipoprotein</keyword>
<dbReference type="SUPFAM" id="SSF56784">
    <property type="entry name" value="HAD-like"/>
    <property type="match status" value="1"/>
</dbReference>
<dbReference type="CDD" id="cd07534">
    <property type="entry name" value="HAD_CAP"/>
    <property type="match status" value="1"/>
</dbReference>
<evidence type="ECO:0000256" key="1">
    <source>
        <dbReference type="ARBA" id="ARBA00022729"/>
    </source>
</evidence>
<feature type="signal peptide" evidence="2">
    <location>
        <begin position="1"/>
        <end position="24"/>
    </location>
</feature>
<dbReference type="PANTHER" id="PTHR31284:SF10">
    <property type="entry name" value="ACID PHOSPHATASE-LIKE PROTEIN"/>
    <property type="match status" value="1"/>
</dbReference>
<dbReference type="NCBIfam" id="TIGR01533">
    <property type="entry name" value="lipo_e_P4"/>
    <property type="match status" value="1"/>
</dbReference>
<evidence type="ECO:0000256" key="2">
    <source>
        <dbReference type="SAM" id="SignalP"/>
    </source>
</evidence>
<accession>A0A4R5VM79</accession>
<dbReference type="Proteomes" id="UP000295132">
    <property type="component" value="Unassembled WGS sequence"/>
</dbReference>
<name>A0A4R5VM79_9BACI</name>